<proteinExistence type="predicted"/>
<keyword evidence="2" id="KW-0342">GTP-binding</keyword>
<keyword evidence="4" id="KW-1185">Reference proteome</keyword>
<name>A0ABM9UNG5_SARVE</name>
<dbReference type="RefSeq" id="WP_055257728.1">
    <property type="nucleotide sequence ID" value="NZ_BCMV01000012.1"/>
</dbReference>
<dbReference type="InterPro" id="IPR037103">
    <property type="entry name" value="Tubulin/FtsZ-like_C"/>
</dbReference>
<dbReference type="Gene3D" id="3.30.1330.20">
    <property type="entry name" value="Tubulin/FtsZ, C-terminal domain"/>
    <property type="match status" value="1"/>
</dbReference>
<organism evidence="3 4">
    <name type="scientific">Sarcina ventriculi</name>
    <name type="common">Clostridium ventriculi</name>
    <dbReference type="NCBI Taxonomy" id="1267"/>
    <lineage>
        <taxon>Bacteria</taxon>
        <taxon>Bacillati</taxon>
        <taxon>Bacillota</taxon>
        <taxon>Clostridia</taxon>
        <taxon>Eubacteriales</taxon>
        <taxon>Clostridiaceae</taxon>
        <taxon>Sarcina</taxon>
    </lineage>
</organism>
<dbReference type="InterPro" id="IPR008280">
    <property type="entry name" value="Tub_FtsZ_C"/>
</dbReference>
<evidence type="ECO:0000256" key="1">
    <source>
        <dbReference type="ARBA" id="ARBA00022741"/>
    </source>
</evidence>
<accession>A0ABM9UNG5</accession>
<gene>
    <name evidence="3" type="ORF">ERS852473_00724</name>
</gene>
<evidence type="ECO:0000313" key="4">
    <source>
        <dbReference type="Proteomes" id="UP000095488"/>
    </source>
</evidence>
<keyword evidence="1" id="KW-0547">Nucleotide-binding</keyword>
<protein>
    <recommendedName>
        <fullName evidence="5">Cell division protein FtsZ</fullName>
    </recommendedName>
</protein>
<dbReference type="Proteomes" id="UP000095488">
    <property type="component" value="Unassembled WGS sequence"/>
</dbReference>
<sequence length="258" mass="29860">MIYKNRKASNNIKKISIVTNSDIAYNKLLYTLDEMLFISVLKINSKGILNELGVRRTVKKADLCFFIIDFRDEDYTKFIDKSMKISNDNHLTCVYLGINRQEIKDYSVIKQIHKKINTLIFTDTESIIDTINCICDLNRNKEGTYVLDEFREYINDKSVGYTSVGEGRGKKRWQKALIDAINDFPSREHFSVGKNIMLTIDISKEDAQKDILFENLNDLVELLRIVANKHAKISFTTLTNNEMENMVGIRIFANGYNI</sequence>
<evidence type="ECO:0008006" key="5">
    <source>
        <dbReference type="Google" id="ProtNLM"/>
    </source>
</evidence>
<evidence type="ECO:0000313" key="3">
    <source>
        <dbReference type="EMBL" id="CUN64360.1"/>
    </source>
</evidence>
<reference evidence="3 4" key="1">
    <citation type="submission" date="2015-09" db="EMBL/GenBank/DDBJ databases">
        <authorList>
            <consortium name="Pathogen Informatics"/>
        </authorList>
    </citation>
    <scope>NUCLEOTIDE SEQUENCE [LARGE SCALE GENOMIC DNA]</scope>
    <source>
        <strain evidence="3 4">2789STDY5834858</strain>
    </source>
</reference>
<evidence type="ECO:0000256" key="2">
    <source>
        <dbReference type="ARBA" id="ARBA00023134"/>
    </source>
</evidence>
<dbReference type="SUPFAM" id="SSF55307">
    <property type="entry name" value="Tubulin C-terminal domain-like"/>
    <property type="match status" value="1"/>
</dbReference>
<dbReference type="EMBL" id="CYZR01000002">
    <property type="protein sequence ID" value="CUN64360.1"/>
    <property type="molecule type" value="Genomic_DNA"/>
</dbReference>
<comment type="caution">
    <text evidence="3">The sequence shown here is derived from an EMBL/GenBank/DDBJ whole genome shotgun (WGS) entry which is preliminary data.</text>
</comment>